<dbReference type="NCBIfam" id="NF033788">
    <property type="entry name" value="HTH_metalloreg"/>
    <property type="match status" value="1"/>
</dbReference>
<dbReference type="InterPro" id="IPR011991">
    <property type="entry name" value="ArsR-like_HTH"/>
</dbReference>
<dbReference type="AlphaFoldDB" id="A0A853GW40"/>
<accession>A0A853GW40</accession>
<keyword evidence="1" id="KW-0805">Transcription regulation</keyword>
<dbReference type="PANTHER" id="PTHR43132:SF2">
    <property type="entry name" value="ARSENICAL RESISTANCE OPERON REPRESSOR ARSR-RELATED"/>
    <property type="match status" value="1"/>
</dbReference>
<feature type="domain" description="HTH arsR-type" evidence="4">
    <location>
        <begin position="1"/>
        <end position="95"/>
    </location>
</feature>
<dbReference type="SMART" id="SM00418">
    <property type="entry name" value="HTH_ARSR"/>
    <property type="match status" value="1"/>
</dbReference>
<sequence length="113" mass="12121">MEMKLAVKALAAIAHESRLTAYRTLMQAGPAGLPAGQLAEMIGLAPSSLSFHLKELVNANLLSARQDGRFVFYSVKYDSMNSLLAYLTENCCGGNPCLPVRNDVCADAQDATQ</sequence>
<dbReference type="Pfam" id="PF12840">
    <property type="entry name" value="HTH_20"/>
    <property type="match status" value="1"/>
</dbReference>
<dbReference type="PRINTS" id="PR00778">
    <property type="entry name" value="HTHARSR"/>
</dbReference>
<proteinExistence type="predicted"/>
<protein>
    <submittedName>
        <fullName evidence="5">Helix-turn-helix transcriptional regulator</fullName>
    </submittedName>
</protein>
<dbReference type="GO" id="GO:0003700">
    <property type="term" value="F:DNA-binding transcription factor activity"/>
    <property type="evidence" value="ECO:0007669"/>
    <property type="project" value="InterPro"/>
</dbReference>
<name>A0A853GW40_9BURK</name>
<evidence type="ECO:0000259" key="4">
    <source>
        <dbReference type="PROSITE" id="PS50987"/>
    </source>
</evidence>
<keyword evidence="3" id="KW-0804">Transcription</keyword>
<keyword evidence="2" id="KW-0238">DNA-binding</keyword>
<dbReference type="InterPro" id="IPR051011">
    <property type="entry name" value="Metal_resp_trans_reg"/>
</dbReference>
<evidence type="ECO:0000313" key="6">
    <source>
        <dbReference type="Proteomes" id="UP000554144"/>
    </source>
</evidence>
<dbReference type="CDD" id="cd00090">
    <property type="entry name" value="HTH_ARSR"/>
    <property type="match status" value="1"/>
</dbReference>
<dbReference type="Proteomes" id="UP000554144">
    <property type="component" value="Unassembled WGS sequence"/>
</dbReference>
<dbReference type="RefSeq" id="WP_130037617.1">
    <property type="nucleotide sequence ID" value="NZ_JACCEV010000001.1"/>
</dbReference>
<comment type="caution">
    <text evidence="5">The sequence shown here is derived from an EMBL/GenBank/DDBJ whole genome shotgun (WGS) entry which is preliminary data.</text>
</comment>
<reference evidence="5 6" key="1">
    <citation type="submission" date="2020-07" db="EMBL/GenBank/DDBJ databases">
        <title>Taxonomic revisions and descriptions of new bacterial species based on genomic comparisons in the high-G+C-content subgroup of the family Alcaligenaceae.</title>
        <authorList>
            <person name="Szabo A."/>
            <person name="Felfoldi T."/>
        </authorList>
    </citation>
    <scope>NUCLEOTIDE SEQUENCE [LARGE SCALE GENOMIC DNA]</scope>
    <source>
        <strain evidence="5 6">DSM 25667</strain>
    </source>
</reference>
<organism evidence="5 6">
    <name type="scientific">Pollutimonas harenae</name>
    <dbReference type="NCBI Taxonomy" id="657015"/>
    <lineage>
        <taxon>Bacteria</taxon>
        <taxon>Pseudomonadati</taxon>
        <taxon>Pseudomonadota</taxon>
        <taxon>Betaproteobacteria</taxon>
        <taxon>Burkholderiales</taxon>
        <taxon>Alcaligenaceae</taxon>
        <taxon>Pollutimonas</taxon>
    </lineage>
</organism>
<evidence type="ECO:0000256" key="3">
    <source>
        <dbReference type="ARBA" id="ARBA00023163"/>
    </source>
</evidence>
<gene>
    <name evidence="5" type="ORF">H0A62_05105</name>
</gene>
<dbReference type="PANTHER" id="PTHR43132">
    <property type="entry name" value="ARSENICAL RESISTANCE OPERON REPRESSOR ARSR-RELATED"/>
    <property type="match status" value="1"/>
</dbReference>
<dbReference type="Gene3D" id="1.10.10.10">
    <property type="entry name" value="Winged helix-like DNA-binding domain superfamily/Winged helix DNA-binding domain"/>
    <property type="match status" value="1"/>
</dbReference>
<dbReference type="InterPro" id="IPR036390">
    <property type="entry name" value="WH_DNA-bd_sf"/>
</dbReference>
<evidence type="ECO:0000256" key="2">
    <source>
        <dbReference type="ARBA" id="ARBA00023125"/>
    </source>
</evidence>
<dbReference type="InterPro" id="IPR001845">
    <property type="entry name" value="HTH_ArsR_DNA-bd_dom"/>
</dbReference>
<dbReference type="SUPFAM" id="SSF46785">
    <property type="entry name" value="Winged helix' DNA-binding domain"/>
    <property type="match status" value="1"/>
</dbReference>
<keyword evidence="6" id="KW-1185">Reference proteome</keyword>
<dbReference type="GO" id="GO:0003677">
    <property type="term" value="F:DNA binding"/>
    <property type="evidence" value="ECO:0007669"/>
    <property type="project" value="UniProtKB-KW"/>
</dbReference>
<evidence type="ECO:0000313" key="5">
    <source>
        <dbReference type="EMBL" id="NYT84976.1"/>
    </source>
</evidence>
<dbReference type="OrthoDB" id="5297460at2"/>
<dbReference type="PROSITE" id="PS50987">
    <property type="entry name" value="HTH_ARSR_2"/>
    <property type="match status" value="1"/>
</dbReference>
<evidence type="ECO:0000256" key="1">
    <source>
        <dbReference type="ARBA" id="ARBA00023015"/>
    </source>
</evidence>
<dbReference type="EMBL" id="JACCEV010000001">
    <property type="protein sequence ID" value="NYT84976.1"/>
    <property type="molecule type" value="Genomic_DNA"/>
</dbReference>
<dbReference type="InterPro" id="IPR036388">
    <property type="entry name" value="WH-like_DNA-bd_sf"/>
</dbReference>